<keyword evidence="2" id="KW-0732">Signal</keyword>
<evidence type="ECO:0000256" key="1">
    <source>
        <dbReference type="SAM" id="MobiDB-lite"/>
    </source>
</evidence>
<dbReference type="EMBL" id="JAFCMP010000047">
    <property type="protein sequence ID" value="KAG5189576.1"/>
    <property type="molecule type" value="Genomic_DNA"/>
</dbReference>
<dbReference type="Proteomes" id="UP000664859">
    <property type="component" value="Unassembled WGS sequence"/>
</dbReference>
<dbReference type="OrthoDB" id="2116947at2759"/>
<name>A0A835Z9A5_9STRA</name>
<protein>
    <submittedName>
        <fullName evidence="3">Uncharacterized protein</fullName>
    </submittedName>
</protein>
<evidence type="ECO:0000313" key="3">
    <source>
        <dbReference type="EMBL" id="KAG5189576.1"/>
    </source>
</evidence>
<feature type="compositionally biased region" description="Low complexity" evidence="1">
    <location>
        <begin position="280"/>
        <end position="291"/>
    </location>
</feature>
<dbReference type="AlphaFoldDB" id="A0A835Z9A5"/>
<feature type="chain" id="PRO_5032740209" evidence="2">
    <location>
        <begin position="23"/>
        <end position="469"/>
    </location>
</feature>
<organism evidence="3 4">
    <name type="scientific">Tribonema minus</name>
    <dbReference type="NCBI Taxonomy" id="303371"/>
    <lineage>
        <taxon>Eukaryota</taxon>
        <taxon>Sar</taxon>
        <taxon>Stramenopiles</taxon>
        <taxon>Ochrophyta</taxon>
        <taxon>PX clade</taxon>
        <taxon>Xanthophyceae</taxon>
        <taxon>Tribonematales</taxon>
        <taxon>Tribonemataceae</taxon>
        <taxon>Tribonema</taxon>
    </lineage>
</organism>
<keyword evidence="4" id="KW-1185">Reference proteome</keyword>
<feature type="compositionally biased region" description="Low complexity" evidence="1">
    <location>
        <begin position="251"/>
        <end position="267"/>
    </location>
</feature>
<feature type="region of interest" description="Disordered" evidence="1">
    <location>
        <begin position="223"/>
        <end position="331"/>
    </location>
</feature>
<comment type="caution">
    <text evidence="3">The sequence shown here is derived from an EMBL/GenBank/DDBJ whole genome shotgun (WGS) entry which is preliminary data.</text>
</comment>
<gene>
    <name evidence="3" type="ORF">JKP88DRAFT_301379</name>
</gene>
<feature type="compositionally biased region" description="Low complexity" evidence="1">
    <location>
        <begin position="304"/>
        <end position="315"/>
    </location>
</feature>
<accession>A0A835Z9A5</accession>
<feature type="compositionally biased region" description="Basic residues" evidence="1">
    <location>
        <begin position="268"/>
        <end position="279"/>
    </location>
</feature>
<reference evidence="3" key="1">
    <citation type="submission" date="2021-02" db="EMBL/GenBank/DDBJ databases">
        <title>First Annotated Genome of the Yellow-green Alga Tribonema minus.</title>
        <authorList>
            <person name="Mahan K.M."/>
        </authorList>
    </citation>
    <scope>NUCLEOTIDE SEQUENCE</scope>
    <source>
        <strain evidence="3">UTEX B ZZ1240</strain>
    </source>
</reference>
<feature type="signal peptide" evidence="2">
    <location>
        <begin position="1"/>
        <end position="22"/>
    </location>
</feature>
<evidence type="ECO:0000313" key="4">
    <source>
        <dbReference type="Proteomes" id="UP000664859"/>
    </source>
</evidence>
<sequence>MEWVALRLELCTLLWLAEHAYRHVHMKQGQTGWFPLPKSQQEGEAGGGGAAEEVDLTQPGEGSHEDAVDLTVAQALPPPALHPQERKLLTDQLRKLLGRLQGPPVTDEHLRVLVDEYLRFMELKRAAPPQTLSPSAAVDDAWHCHMICTHAYAAFCERHFGAFVHHDPTRNPMGGRYEACLEAYRVQYDVTPPPSYWPEVPEAEEGATTVAAAAAAAAGTRAKKKARAATGRSGDGSAGGSDAEGMRKPRTLTAAVAASAAAAATTHSGRRRARCHHCGGSRSSHSGSEGSDTFDDWSGDEAGSDSGSDSGSDGSLMLNMDPWRPDPALVTQADVDGDFGRRMKALGGRPAGMLGREMPSGKYVYTLDYLEQHWERLVTQLGEYSFPTRALTNRLGKRRGRNYYALADMRSPLMVGVSAMGADRFQYVGERKGSVDNARTALKIGRNAVFEPRNQGRERRRNTAADALH</sequence>
<feature type="compositionally biased region" description="Acidic residues" evidence="1">
    <location>
        <begin position="292"/>
        <end position="303"/>
    </location>
</feature>
<feature type="region of interest" description="Disordered" evidence="1">
    <location>
        <begin position="34"/>
        <end position="65"/>
    </location>
</feature>
<proteinExistence type="predicted"/>
<evidence type="ECO:0000256" key="2">
    <source>
        <dbReference type="SAM" id="SignalP"/>
    </source>
</evidence>